<dbReference type="PROSITE" id="PS50109">
    <property type="entry name" value="HIS_KIN"/>
    <property type="match status" value="1"/>
</dbReference>
<dbReference type="InterPro" id="IPR001789">
    <property type="entry name" value="Sig_transdc_resp-reg_receiver"/>
</dbReference>
<dbReference type="AlphaFoldDB" id="A0A1I4NG74"/>
<feature type="coiled-coil region" evidence="10">
    <location>
        <begin position="125"/>
        <end position="173"/>
    </location>
</feature>
<dbReference type="PANTHER" id="PTHR43047:SF72">
    <property type="entry name" value="OSMOSENSING HISTIDINE PROTEIN KINASE SLN1"/>
    <property type="match status" value="1"/>
</dbReference>
<keyword evidence="8" id="KW-0472">Membrane</keyword>
<dbReference type="Gene3D" id="3.40.50.2300">
    <property type="match status" value="2"/>
</dbReference>
<dbReference type="SUPFAM" id="SSF52172">
    <property type="entry name" value="CheY-like"/>
    <property type="match status" value="2"/>
</dbReference>
<dbReference type="Pfam" id="PF02518">
    <property type="entry name" value="HATPase_c"/>
    <property type="match status" value="1"/>
</dbReference>
<evidence type="ECO:0000313" key="14">
    <source>
        <dbReference type="Proteomes" id="UP000199470"/>
    </source>
</evidence>
<evidence type="ECO:0000259" key="12">
    <source>
        <dbReference type="PROSITE" id="PS50110"/>
    </source>
</evidence>
<dbReference type="Gene3D" id="1.10.287.130">
    <property type="match status" value="1"/>
</dbReference>
<dbReference type="SMART" id="SM00448">
    <property type="entry name" value="REC"/>
    <property type="match status" value="2"/>
</dbReference>
<accession>A0A1I4NG74</accession>
<evidence type="ECO:0000256" key="6">
    <source>
        <dbReference type="ARBA" id="ARBA00022777"/>
    </source>
</evidence>
<dbReference type="InterPro" id="IPR005467">
    <property type="entry name" value="His_kinase_dom"/>
</dbReference>
<evidence type="ECO:0000256" key="1">
    <source>
        <dbReference type="ARBA" id="ARBA00000085"/>
    </source>
</evidence>
<evidence type="ECO:0000256" key="3">
    <source>
        <dbReference type="ARBA" id="ARBA00012438"/>
    </source>
</evidence>
<organism evidence="13 14">
    <name type="scientific">Rugamonas rubra</name>
    <dbReference type="NCBI Taxonomy" id="758825"/>
    <lineage>
        <taxon>Bacteria</taxon>
        <taxon>Pseudomonadati</taxon>
        <taxon>Pseudomonadota</taxon>
        <taxon>Betaproteobacteria</taxon>
        <taxon>Burkholderiales</taxon>
        <taxon>Oxalobacteraceae</taxon>
        <taxon>Telluria group</taxon>
        <taxon>Rugamonas</taxon>
    </lineage>
</organism>
<dbReference type="PRINTS" id="PR00344">
    <property type="entry name" value="BCTRLSENSOR"/>
</dbReference>
<keyword evidence="7" id="KW-0902">Two-component regulatory system</keyword>
<dbReference type="Pfam" id="PF00072">
    <property type="entry name" value="Response_reg"/>
    <property type="match status" value="2"/>
</dbReference>
<evidence type="ECO:0000256" key="10">
    <source>
        <dbReference type="SAM" id="Coils"/>
    </source>
</evidence>
<dbReference type="GO" id="GO:0009927">
    <property type="term" value="F:histidine phosphotransfer kinase activity"/>
    <property type="evidence" value="ECO:0007669"/>
    <property type="project" value="TreeGrafter"/>
</dbReference>
<comment type="catalytic activity">
    <reaction evidence="1">
        <text>ATP + protein L-histidine = ADP + protein N-phospho-L-histidine.</text>
        <dbReference type="EC" id="2.7.13.3"/>
    </reaction>
</comment>
<dbReference type="SUPFAM" id="SSF47384">
    <property type="entry name" value="Homodimeric domain of signal transducing histidine kinase"/>
    <property type="match status" value="1"/>
</dbReference>
<dbReference type="SMART" id="SM00387">
    <property type="entry name" value="HATPase_c"/>
    <property type="match status" value="1"/>
</dbReference>
<evidence type="ECO:0000256" key="8">
    <source>
        <dbReference type="ARBA" id="ARBA00023136"/>
    </source>
</evidence>
<dbReference type="InterPro" id="IPR036890">
    <property type="entry name" value="HATPase_C_sf"/>
</dbReference>
<evidence type="ECO:0000256" key="9">
    <source>
        <dbReference type="PROSITE-ProRule" id="PRU00169"/>
    </source>
</evidence>
<evidence type="ECO:0000256" key="5">
    <source>
        <dbReference type="ARBA" id="ARBA00022679"/>
    </source>
</evidence>
<dbReference type="SMART" id="SM00388">
    <property type="entry name" value="HisKA"/>
    <property type="match status" value="1"/>
</dbReference>
<dbReference type="GO" id="GO:0005886">
    <property type="term" value="C:plasma membrane"/>
    <property type="evidence" value="ECO:0007669"/>
    <property type="project" value="UniProtKB-SubCell"/>
</dbReference>
<feature type="domain" description="Histidine kinase" evidence="11">
    <location>
        <begin position="173"/>
        <end position="391"/>
    </location>
</feature>
<dbReference type="Proteomes" id="UP000199470">
    <property type="component" value="Unassembled WGS sequence"/>
</dbReference>
<gene>
    <name evidence="13" type="ORF">SAMN02982985_02935</name>
</gene>
<proteinExistence type="predicted"/>
<dbReference type="GO" id="GO:0000155">
    <property type="term" value="F:phosphorelay sensor kinase activity"/>
    <property type="evidence" value="ECO:0007669"/>
    <property type="project" value="InterPro"/>
</dbReference>
<dbReference type="InterPro" id="IPR004358">
    <property type="entry name" value="Sig_transdc_His_kin-like_C"/>
</dbReference>
<evidence type="ECO:0000256" key="7">
    <source>
        <dbReference type="ARBA" id="ARBA00023012"/>
    </source>
</evidence>
<dbReference type="PROSITE" id="PS50110">
    <property type="entry name" value="RESPONSE_REGULATORY"/>
    <property type="match status" value="2"/>
</dbReference>
<keyword evidence="10" id="KW-0175">Coiled coil</keyword>
<keyword evidence="6 13" id="KW-0418">Kinase</keyword>
<dbReference type="PANTHER" id="PTHR43047">
    <property type="entry name" value="TWO-COMPONENT HISTIDINE PROTEIN KINASE"/>
    <property type="match status" value="1"/>
</dbReference>
<keyword evidence="4 9" id="KW-0597">Phosphoprotein</keyword>
<sequence>MTTTGARPRILIVDDEAAHMQALCDTLRNHDYDTCGYASGDAALASLQAGGYDLLLADLMMPGMDGIALVQAARLCDPDLACIIMTGEGTIASAVRAMKVGALDYIIKPFKVSTILPILARALDTRALRMANARLEQRLREHAAELHAVNQDLEQARRQAERASQEKSTFLSNMSHELRTPLNAIIGFAQILTSDKLPSSPQEKKVFSNHILQSGRHLLTLINEILDLAKVEAGMMSLSLEPVPLAEVLQECQVMLEPQAAKGAIALRFGPAGNQHVLADRTRLKQILINLLSNAVKYNREGGTVEVSCAQAEKGRIRISVADNGAGLDSRQMAAIFQPFNRLGQETTGAEGTGIGLVLSKRLVEAMQGAIGFASTQGVGSTFWIELGRCAPAEARGAEPGYAILPAPSGAAGAAGHGRKKLLYVEDNAANLQVVRELLLRRRDDLELLVAGDGQRALELARRHQPQLIMLGLNLPGLDGAATRRLLHEDPRTAHIPVIAITASARPGDVLPGLVAGFFRYISKPLDLHAFGEAIDSALRVGASCNE</sequence>
<dbReference type="STRING" id="758825.SAMN02982985_02935"/>
<evidence type="ECO:0000256" key="2">
    <source>
        <dbReference type="ARBA" id="ARBA00004429"/>
    </source>
</evidence>
<keyword evidence="14" id="KW-1185">Reference proteome</keyword>
<feature type="modified residue" description="4-aspartylphosphate" evidence="9">
    <location>
        <position position="58"/>
    </location>
</feature>
<dbReference type="InterPro" id="IPR011006">
    <property type="entry name" value="CheY-like_superfamily"/>
</dbReference>
<dbReference type="Gene3D" id="3.30.565.10">
    <property type="entry name" value="Histidine kinase-like ATPase, C-terminal domain"/>
    <property type="match status" value="1"/>
</dbReference>
<dbReference type="InterPro" id="IPR036097">
    <property type="entry name" value="HisK_dim/P_sf"/>
</dbReference>
<feature type="domain" description="Response regulatory" evidence="12">
    <location>
        <begin position="421"/>
        <end position="539"/>
    </location>
</feature>
<evidence type="ECO:0000256" key="4">
    <source>
        <dbReference type="ARBA" id="ARBA00022553"/>
    </source>
</evidence>
<dbReference type="OrthoDB" id="9808408at2"/>
<dbReference type="RefSeq" id="WP_093388433.1">
    <property type="nucleotide sequence ID" value="NZ_FOTW01000013.1"/>
</dbReference>
<evidence type="ECO:0000259" key="11">
    <source>
        <dbReference type="PROSITE" id="PS50109"/>
    </source>
</evidence>
<dbReference type="FunFam" id="1.10.287.130:FF:000001">
    <property type="entry name" value="Two-component sensor histidine kinase"/>
    <property type="match status" value="1"/>
</dbReference>
<protein>
    <recommendedName>
        <fullName evidence="3">histidine kinase</fullName>
        <ecNumber evidence="3">2.7.13.3</ecNumber>
    </recommendedName>
</protein>
<dbReference type="InterPro" id="IPR003661">
    <property type="entry name" value="HisK_dim/P_dom"/>
</dbReference>
<comment type="caution">
    <text evidence="9">Lacks conserved residue(s) required for the propagation of feature annotation.</text>
</comment>
<evidence type="ECO:0000313" key="13">
    <source>
        <dbReference type="EMBL" id="SFM14395.1"/>
    </source>
</evidence>
<dbReference type="Pfam" id="PF00512">
    <property type="entry name" value="HisKA"/>
    <property type="match status" value="1"/>
</dbReference>
<reference evidence="13 14" key="1">
    <citation type="submission" date="2016-10" db="EMBL/GenBank/DDBJ databases">
        <authorList>
            <person name="de Groot N.N."/>
        </authorList>
    </citation>
    <scope>NUCLEOTIDE SEQUENCE [LARGE SCALE GENOMIC DNA]</scope>
    <source>
        <strain evidence="13 14">ATCC 43154</strain>
    </source>
</reference>
<keyword evidence="5" id="KW-0808">Transferase</keyword>
<dbReference type="FunFam" id="3.30.565.10:FF:000006">
    <property type="entry name" value="Sensor histidine kinase WalK"/>
    <property type="match status" value="1"/>
</dbReference>
<comment type="subcellular location">
    <subcellularLocation>
        <location evidence="2">Cell inner membrane</location>
        <topology evidence="2">Multi-pass membrane protein</topology>
    </subcellularLocation>
</comment>
<feature type="domain" description="Response regulatory" evidence="12">
    <location>
        <begin position="9"/>
        <end position="123"/>
    </location>
</feature>
<dbReference type="SUPFAM" id="SSF55874">
    <property type="entry name" value="ATPase domain of HSP90 chaperone/DNA topoisomerase II/histidine kinase"/>
    <property type="match status" value="1"/>
</dbReference>
<dbReference type="EC" id="2.7.13.3" evidence="3"/>
<dbReference type="InterPro" id="IPR003594">
    <property type="entry name" value="HATPase_dom"/>
</dbReference>
<dbReference type="EMBL" id="FOTW01000013">
    <property type="protein sequence ID" value="SFM14395.1"/>
    <property type="molecule type" value="Genomic_DNA"/>
</dbReference>
<name>A0A1I4NG74_9BURK</name>
<dbReference type="CDD" id="cd00082">
    <property type="entry name" value="HisKA"/>
    <property type="match status" value="1"/>
</dbReference>